<keyword evidence="2" id="KW-1185">Reference proteome</keyword>
<accession>A0A8H3W3A5</accession>
<dbReference type="EMBL" id="WOWK01000091">
    <property type="protein sequence ID" value="KAF0319744.1"/>
    <property type="molecule type" value="Genomic_DNA"/>
</dbReference>
<proteinExistence type="predicted"/>
<gene>
    <name evidence="1" type="ORF">GQ607_012995</name>
</gene>
<sequence>MGTHYDTPRKARLRGAYDFLRAKSIKYKKKDLYAYFSFLERIG</sequence>
<comment type="caution">
    <text evidence="1">The sequence shown here is derived from an EMBL/GenBank/DDBJ whole genome shotgun (WGS) entry which is preliminary data.</text>
</comment>
<evidence type="ECO:0000313" key="2">
    <source>
        <dbReference type="Proteomes" id="UP000434172"/>
    </source>
</evidence>
<protein>
    <submittedName>
        <fullName evidence="1">HMG box protein</fullName>
    </submittedName>
</protein>
<dbReference type="Proteomes" id="UP000434172">
    <property type="component" value="Unassembled WGS sequence"/>
</dbReference>
<dbReference type="OrthoDB" id="5103110at2759"/>
<organism evidence="1 2">
    <name type="scientific">Colletotrichum asianum</name>
    <dbReference type="NCBI Taxonomy" id="702518"/>
    <lineage>
        <taxon>Eukaryota</taxon>
        <taxon>Fungi</taxon>
        <taxon>Dikarya</taxon>
        <taxon>Ascomycota</taxon>
        <taxon>Pezizomycotina</taxon>
        <taxon>Sordariomycetes</taxon>
        <taxon>Hypocreomycetidae</taxon>
        <taxon>Glomerellales</taxon>
        <taxon>Glomerellaceae</taxon>
        <taxon>Colletotrichum</taxon>
        <taxon>Colletotrichum gloeosporioides species complex</taxon>
    </lineage>
</organism>
<dbReference type="AlphaFoldDB" id="A0A8H3W3A5"/>
<evidence type="ECO:0000313" key="1">
    <source>
        <dbReference type="EMBL" id="KAF0319744.1"/>
    </source>
</evidence>
<reference evidence="1 2" key="1">
    <citation type="submission" date="2019-12" db="EMBL/GenBank/DDBJ databases">
        <title>A genome sequence resource for the geographically widespread anthracnose pathogen Colletotrichum asianum.</title>
        <authorList>
            <person name="Meng Y."/>
        </authorList>
    </citation>
    <scope>NUCLEOTIDE SEQUENCE [LARGE SCALE GENOMIC DNA]</scope>
    <source>
        <strain evidence="1 2">ICMP 18580</strain>
    </source>
</reference>
<name>A0A8H3W3A5_9PEZI</name>